<sequence length="324" mass="36292">MRRRVLLLWKPLDFYFPIRANQRKDLFPVSDSSTAHPIDNPKILRYLDDRCRVHKETIKLCHEVLQRKFIDWEPLMGSTLSSSSSRPDLVISIGGDGTLLQASHFLDDSVPIVGINSDPTQIDEIEECIDEFDATRSTGYLCAASAKNFEQTLDEILEGCKVPSELSRISMSLNGHMLPSYAMNDVLICHSCPATVSRFSFRIVNDNQKASCLVNSRSSGLRICTAGGSTAAMHSAGGFPMHILCRDFQYMVREPVMPKETEASKMHSLLKSNQSMQVSWYSKKGNIFIDGSHVFHSVQYGDTIQISSNAPVLKIHLPPNLLQR</sequence>
<name>A0A0K9P6N4_ZOSMR</name>
<protein>
    <recommendedName>
        <fullName evidence="11">NADH kinase</fullName>
        <ecNumber evidence="11">2.7.1.86</ecNumber>
    </recommendedName>
</protein>
<dbReference type="InterPro" id="IPR017438">
    <property type="entry name" value="ATP-NAD_kinase_N"/>
</dbReference>
<keyword evidence="8" id="KW-0067">ATP-binding</keyword>
<comment type="caution">
    <text evidence="12">The sequence shown here is derived from an EMBL/GenBank/DDBJ whole genome shotgun (WGS) entry which is preliminary data.</text>
</comment>
<dbReference type="FunFam" id="2.60.200.30:FF:000015">
    <property type="entry name" value="NAD(H) kinase 3"/>
    <property type="match status" value="1"/>
</dbReference>
<dbReference type="InterPro" id="IPR017437">
    <property type="entry name" value="ATP-NAD_kinase_PpnK-typ_C"/>
</dbReference>
<dbReference type="EC" id="2.7.1.86" evidence="11"/>
<dbReference type="OrthoDB" id="185618at2759"/>
<evidence type="ECO:0000256" key="1">
    <source>
        <dbReference type="ARBA" id="ARBA00004496"/>
    </source>
</evidence>
<evidence type="ECO:0000313" key="13">
    <source>
        <dbReference type="Proteomes" id="UP000036987"/>
    </source>
</evidence>
<evidence type="ECO:0000256" key="8">
    <source>
        <dbReference type="ARBA" id="ARBA00022840"/>
    </source>
</evidence>
<evidence type="ECO:0000256" key="4">
    <source>
        <dbReference type="ARBA" id="ARBA00022490"/>
    </source>
</evidence>
<dbReference type="Proteomes" id="UP000036987">
    <property type="component" value="Unassembled WGS sequence"/>
</dbReference>
<dbReference type="PANTHER" id="PTHR20275">
    <property type="entry name" value="NAD KINASE"/>
    <property type="match status" value="1"/>
</dbReference>
<evidence type="ECO:0000256" key="6">
    <source>
        <dbReference type="ARBA" id="ARBA00022741"/>
    </source>
</evidence>
<proteinExistence type="inferred from homology"/>
<accession>A0A0K9P6N4</accession>
<evidence type="ECO:0000256" key="10">
    <source>
        <dbReference type="ARBA" id="ARBA00023027"/>
    </source>
</evidence>
<keyword evidence="7 12" id="KW-0418">Kinase</keyword>
<dbReference type="PANTHER" id="PTHR20275:SF28">
    <property type="entry name" value="NADH KINASE"/>
    <property type="match status" value="1"/>
</dbReference>
<dbReference type="AlphaFoldDB" id="A0A0K9P6N4"/>
<dbReference type="STRING" id="29655.A0A0K9P6N4"/>
<dbReference type="Gene3D" id="3.40.50.10330">
    <property type="entry name" value="Probable inorganic polyphosphate/atp-NAD kinase, domain 1"/>
    <property type="match status" value="1"/>
</dbReference>
<keyword evidence="9" id="KW-0521">NADP</keyword>
<dbReference type="InterPro" id="IPR016064">
    <property type="entry name" value="NAD/diacylglycerol_kinase_sf"/>
</dbReference>
<dbReference type="InterPro" id="IPR002504">
    <property type="entry name" value="NADK"/>
</dbReference>
<dbReference type="SUPFAM" id="SSF111331">
    <property type="entry name" value="NAD kinase/diacylglycerol kinase-like"/>
    <property type="match status" value="1"/>
</dbReference>
<keyword evidence="6" id="KW-0547">Nucleotide-binding</keyword>
<keyword evidence="5" id="KW-0808">Transferase</keyword>
<evidence type="ECO:0000256" key="3">
    <source>
        <dbReference type="ARBA" id="ARBA00011738"/>
    </source>
</evidence>
<keyword evidence="10" id="KW-0520">NAD</keyword>
<reference evidence="13" key="1">
    <citation type="journal article" date="2016" name="Nature">
        <title>The genome of the seagrass Zostera marina reveals angiosperm adaptation to the sea.</title>
        <authorList>
            <person name="Olsen J.L."/>
            <person name="Rouze P."/>
            <person name="Verhelst B."/>
            <person name="Lin Y.-C."/>
            <person name="Bayer T."/>
            <person name="Collen J."/>
            <person name="Dattolo E."/>
            <person name="De Paoli E."/>
            <person name="Dittami S."/>
            <person name="Maumus F."/>
            <person name="Michel G."/>
            <person name="Kersting A."/>
            <person name="Lauritano C."/>
            <person name="Lohaus R."/>
            <person name="Toepel M."/>
            <person name="Tonon T."/>
            <person name="Vanneste K."/>
            <person name="Amirebrahimi M."/>
            <person name="Brakel J."/>
            <person name="Bostroem C."/>
            <person name="Chovatia M."/>
            <person name="Grimwood J."/>
            <person name="Jenkins J.W."/>
            <person name="Jueterbock A."/>
            <person name="Mraz A."/>
            <person name="Stam W.T."/>
            <person name="Tice H."/>
            <person name="Bornberg-Bauer E."/>
            <person name="Green P.J."/>
            <person name="Pearson G.A."/>
            <person name="Procaccini G."/>
            <person name="Duarte C.M."/>
            <person name="Schmutz J."/>
            <person name="Reusch T.B.H."/>
            <person name="Van de Peer Y."/>
        </authorList>
    </citation>
    <scope>NUCLEOTIDE SEQUENCE [LARGE SCALE GENOMIC DNA]</scope>
    <source>
        <strain evidence="13">cv. Finnish</strain>
    </source>
</reference>
<dbReference type="FunFam" id="3.40.50.10330:FF:000027">
    <property type="entry name" value="NADH kinase"/>
    <property type="match status" value="1"/>
</dbReference>
<comment type="subcellular location">
    <subcellularLocation>
        <location evidence="1">Cytoplasm</location>
    </subcellularLocation>
</comment>
<gene>
    <name evidence="12" type="ORF">ZOSMA_354G00050</name>
</gene>
<keyword evidence="13" id="KW-1185">Reference proteome</keyword>
<dbReference type="GO" id="GO:0005524">
    <property type="term" value="F:ATP binding"/>
    <property type="evidence" value="ECO:0007669"/>
    <property type="project" value="UniProtKB-KW"/>
</dbReference>
<dbReference type="EMBL" id="LFYR01001111">
    <property type="protein sequence ID" value="KMZ64671.1"/>
    <property type="molecule type" value="Genomic_DNA"/>
</dbReference>
<dbReference type="GO" id="GO:0003951">
    <property type="term" value="F:NAD+ kinase activity"/>
    <property type="evidence" value="ECO:0000318"/>
    <property type="project" value="GO_Central"/>
</dbReference>
<comment type="similarity">
    <text evidence="2">Belongs to the NAD kinase family.</text>
</comment>
<evidence type="ECO:0000256" key="9">
    <source>
        <dbReference type="ARBA" id="ARBA00022857"/>
    </source>
</evidence>
<evidence type="ECO:0000313" key="12">
    <source>
        <dbReference type="EMBL" id="KMZ64671.1"/>
    </source>
</evidence>
<dbReference type="OMA" id="KSVEWKA"/>
<dbReference type="Gene3D" id="2.60.200.30">
    <property type="entry name" value="Probable inorganic polyphosphate/atp-NAD kinase, domain 2"/>
    <property type="match status" value="1"/>
</dbReference>
<keyword evidence="4" id="KW-0963">Cytoplasm</keyword>
<organism evidence="12 13">
    <name type="scientific">Zostera marina</name>
    <name type="common">Eelgrass</name>
    <dbReference type="NCBI Taxonomy" id="29655"/>
    <lineage>
        <taxon>Eukaryota</taxon>
        <taxon>Viridiplantae</taxon>
        <taxon>Streptophyta</taxon>
        <taxon>Embryophyta</taxon>
        <taxon>Tracheophyta</taxon>
        <taxon>Spermatophyta</taxon>
        <taxon>Magnoliopsida</taxon>
        <taxon>Liliopsida</taxon>
        <taxon>Zosteraceae</taxon>
        <taxon>Zostera</taxon>
    </lineage>
</organism>
<comment type="subunit">
    <text evidence="3">Homodimer.</text>
</comment>
<dbReference type="Pfam" id="PF01513">
    <property type="entry name" value="NAD_kinase"/>
    <property type="match status" value="1"/>
</dbReference>
<dbReference type="GO" id="GO:0042736">
    <property type="term" value="F:NADH kinase activity"/>
    <property type="evidence" value="ECO:0007669"/>
    <property type="project" value="UniProtKB-EC"/>
</dbReference>
<evidence type="ECO:0000256" key="7">
    <source>
        <dbReference type="ARBA" id="ARBA00022777"/>
    </source>
</evidence>
<evidence type="ECO:0000256" key="2">
    <source>
        <dbReference type="ARBA" id="ARBA00010995"/>
    </source>
</evidence>
<dbReference type="GO" id="GO:0006741">
    <property type="term" value="P:NADP+ biosynthetic process"/>
    <property type="evidence" value="ECO:0000318"/>
    <property type="project" value="GO_Central"/>
</dbReference>
<dbReference type="GO" id="GO:0005737">
    <property type="term" value="C:cytoplasm"/>
    <property type="evidence" value="ECO:0007669"/>
    <property type="project" value="UniProtKB-SubCell"/>
</dbReference>
<dbReference type="GO" id="GO:0019674">
    <property type="term" value="P:NAD+ metabolic process"/>
    <property type="evidence" value="ECO:0007669"/>
    <property type="project" value="InterPro"/>
</dbReference>
<evidence type="ECO:0000256" key="5">
    <source>
        <dbReference type="ARBA" id="ARBA00022679"/>
    </source>
</evidence>
<evidence type="ECO:0000256" key="11">
    <source>
        <dbReference type="ARBA" id="ARBA00066398"/>
    </source>
</evidence>